<dbReference type="Proteomes" id="UP000887567">
    <property type="component" value="Unplaced"/>
</dbReference>
<dbReference type="GO" id="GO:0005576">
    <property type="term" value="C:extracellular region"/>
    <property type="evidence" value="ECO:0007669"/>
    <property type="project" value="InterPro"/>
</dbReference>
<dbReference type="InterPro" id="IPR035972">
    <property type="entry name" value="GLA-like_dom_SF"/>
</dbReference>
<feature type="signal peptide" evidence="2">
    <location>
        <begin position="1"/>
        <end position="20"/>
    </location>
</feature>
<feature type="domain" description="Gla" evidence="3">
    <location>
        <begin position="38"/>
        <end position="84"/>
    </location>
</feature>
<evidence type="ECO:0000313" key="5">
    <source>
        <dbReference type="Proteomes" id="UP000887567"/>
    </source>
</evidence>
<keyword evidence="5" id="KW-1185">Reference proteome</keyword>
<dbReference type="Pfam" id="PF00594">
    <property type="entry name" value="Gla"/>
    <property type="match status" value="1"/>
</dbReference>
<dbReference type="RefSeq" id="XP_020897368.1">
    <property type="nucleotide sequence ID" value="XM_021041709.1"/>
</dbReference>
<evidence type="ECO:0000259" key="3">
    <source>
        <dbReference type="PROSITE" id="PS50998"/>
    </source>
</evidence>
<dbReference type="GeneID" id="110236207"/>
<dbReference type="KEGG" id="epa:110236207"/>
<sequence length="151" mass="17097">MKNFIAAAFLLLTFAIVALASKPDNDEISLSPNQANDFNIMKRLKIAKRSLYHECYVEGCDYEEVEESYSNEESGEEYWKKYTCAKKGQNCPPKDPDCGSGREAEGAYSQRCRTSCRSGERRQWIHDNRCSGGRVCCQCHARTTRGCSVDL</sequence>
<evidence type="ECO:0000313" key="4">
    <source>
        <dbReference type="EnsemblMetazoa" id="XP_020897368.1"/>
    </source>
</evidence>
<name>A0A913X1X7_EXADI</name>
<dbReference type="Gene3D" id="4.10.740.10">
    <property type="entry name" value="Coagulation Factor IX"/>
    <property type="match status" value="1"/>
</dbReference>
<reference evidence="4" key="1">
    <citation type="submission" date="2022-11" db="UniProtKB">
        <authorList>
            <consortium name="EnsemblMetazoa"/>
        </authorList>
    </citation>
    <scope>IDENTIFICATION</scope>
</reference>
<evidence type="ECO:0000256" key="2">
    <source>
        <dbReference type="SAM" id="SignalP"/>
    </source>
</evidence>
<dbReference type="EnsemblMetazoa" id="XM_021041709.1">
    <property type="protein sequence ID" value="XP_020897368.1"/>
    <property type="gene ID" value="LOC110236207"/>
</dbReference>
<protein>
    <recommendedName>
        <fullName evidence="3">Gla domain-containing protein</fullName>
    </recommendedName>
</protein>
<keyword evidence="1" id="KW-1015">Disulfide bond</keyword>
<dbReference type="GO" id="GO:0005509">
    <property type="term" value="F:calcium ion binding"/>
    <property type="evidence" value="ECO:0007669"/>
    <property type="project" value="InterPro"/>
</dbReference>
<dbReference type="OrthoDB" id="10527578at2759"/>
<dbReference type="InterPro" id="IPR000294">
    <property type="entry name" value="GLA_domain"/>
</dbReference>
<keyword evidence="2" id="KW-0732">Signal</keyword>
<organism evidence="4 5">
    <name type="scientific">Exaiptasia diaphana</name>
    <name type="common">Tropical sea anemone</name>
    <name type="synonym">Aiptasia pulchella</name>
    <dbReference type="NCBI Taxonomy" id="2652724"/>
    <lineage>
        <taxon>Eukaryota</taxon>
        <taxon>Metazoa</taxon>
        <taxon>Cnidaria</taxon>
        <taxon>Anthozoa</taxon>
        <taxon>Hexacorallia</taxon>
        <taxon>Actiniaria</taxon>
        <taxon>Aiptasiidae</taxon>
        <taxon>Exaiptasia</taxon>
    </lineage>
</organism>
<dbReference type="InterPro" id="IPR017857">
    <property type="entry name" value="Coagulation_fac-like_Gla_dom"/>
</dbReference>
<accession>A0A913X1X7</accession>
<evidence type="ECO:0000256" key="1">
    <source>
        <dbReference type="ARBA" id="ARBA00023157"/>
    </source>
</evidence>
<proteinExistence type="predicted"/>
<dbReference type="SUPFAM" id="SSF57630">
    <property type="entry name" value="GLA-domain"/>
    <property type="match status" value="1"/>
</dbReference>
<dbReference type="AlphaFoldDB" id="A0A913X1X7"/>
<feature type="chain" id="PRO_5037594612" description="Gla domain-containing protein" evidence="2">
    <location>
        <begin position="21"/>
        <end position="151"/>
    </location>
</feature>
<dbReference type="PROSITE" id="PS50998">
    <property type="entry name" value="GLA_2"/>
    <property type="match status" value="1"/>
</dbReference>